<feature type="active site" evidence="13">
    <location>
        <position position="229"/>
    </location>
</feature>
<dbReference type="HAMAP" id="MF_01916">
    <property type="entry name" value="Cardiolipin_synth_Cls"/>
    <property type="match status" value="1"/>
</dbReference>
<dbReference type="EMBL" id="CP003255">
    <property type="protein sequence ID" value="AGA57691.1"/>
    <property type="molecule type" value="Genomic_DNA"/>
</dbReference>
<keyword evidence="9 13" id="KW-0472">Membrane</keyword>
<feature type="transmembrane region" description="Helical" evidence="13">
    <location>
        <begin position="7"/>
        <end position="25"/>
    </location>
</feature>
<dbReference type="HOGENOM" id="CLU_038053_1_1_9"/>
<organism evidence="16 17">
    <name type="scientific">Thermobacillus composti (strain DSM 18247 / JCM 13945 / KWC4)</name>
    <dbReference type="NCBI Taxonomy" id="717605"/>
    <lineage>
        <taxon>Bacteria</taxon>
        <taxon>Bacillati</taxon>
        <taxon>Bacillota</taxon>
        <taxon>Bacilli</taxon>
        <taxon>Bacillales</taxon>
        <taxon>Paenibacillaceae</taxon>
        <taxon>Thermobacillus</taxon>
    </lineage>
</organism>
<comment type="subcellular location">
    <subcellularLocation>
        <location evidence="13">Cell inner membrane</location>
        <topology evidence="13">Multi-pass membrane protein</topology>
    </subcellularLocation>
    <subcellularLocation>
        <location evidence="1">Cell membrane</location>
        <topology evidence="1">Multi-pass membrane protein</topology>
    </subcellularLocation>
</comment>
<keyword evidence="13" id="KW-0997">Cell inner membrane</keyword>
<keyword evidence="7 13" id="KW-1133">Transmembrane helix</keyword>
<dbReference type="PANTHER" id="PTHR21248:SF22">
    <property type="entry name" value="PHOSPHOLIPASE D"/>
    <property type="match status" value="1"/>
</dbReference>
<dbReference type="eggNOG" id="COG1502">
    <property type="taxonomic scope" value="Bacteria"/>
</dbReference>
<dbReference type="GO" id="GO:0008808">
    <property type="term" value="F:cardiolipin synthase activity"/>
    <property type="evidence" value="ECO:0007669"/>
    <property type="project" value="UniProtKB-UniRule"/>
</dbReference>
<dbReference type="NCBIfam" id="TIGR04265">
    <property type="entry name" value="bac_cardiolipin"/>
    <property type="match status" value="1"/>
</dbReference>
<dbReference type="InterPro" id="IPR027379">
    <property type="entry name" value="CLS_N"/>
</dbReference>
<keyword evidence="8 13" id="KW-0443">Lipid metabolism</keyword>
<dbReference type="Gene3D" id="3.30.870.10">
    <property type="entry name" value="Endonuclease Chain A"/>
    <property type="match status" value="3"/>
</dbReference>
<evidence type="ECO:0000256" key="3">
    <source>
        <dbReference type="ARBA" id="ARBA00022516"/>
    </source>
</evidence>
<keyword evidence="11 13" id="KW-1208">Phospholipid metabolism</keyword>
<keyword evidence="4 13" id="KW-0808">Transferase</keyword>
<evidence type="ECO:0000256" key="9">
    <source>
        <dbReference type="ARBA" id="ARBA00023136"/>
    </source>
</evidence>
<gene>
    <name evidence="16" type="ordered locus">Theco_1553</name>
</gene>
<dbReference type="FunFam" id="3.30.870.10:FF:000014">
    <property type="entry name" value="Cardiolipin synthase"/>
    <property type="match status" value="1"/>
</dbReference>
<dbReference type="Pfam" id="PF13091">
    <property type="entry name" value="PLDc_2"/>
    <property type="match status" value="2"/>
</dbReference>
<evidence type="ECO:0000313" key="17">
    <source>
        <dbReference type="Proteomes" id="UP000010795"/>
    </source>
</evidence>
<feature type="active site" evidence="13">
    <location>
        <position position="400"/>
    </location>
</feature>
<dbReference type="CDD" id="cd09112">
    <property type="entry name" value="PLDc_CLS_2"/>
    <property type="match status" value="1"/>
</dbReference>
<sequence>MTVLQNISMFLALFNLLFAATIVFLERRNVAATWAWILVLIFLPGLGFILYLILGQNLSRRRFYKIRAANRKRMERIVNRQREMFAESRIRFNDPRMEPYRDFMYMNLSSAHAIYSQDNAVDIFSDGEAKFDRLLADIEAAEDHVHLMYYIVRDDELGRLLMDKLVEKAAAGVEVRFLADYIGSHRLPRHFFRPLTEAGGQAAYFFPLKLGLLSPRLNYRNHRKLAIIDGRIGYIGGFNVGDEYRGRNPRFGYWRDTHLRVAGSAVQQMQALFLLDWNLAAPDRAVVAGERYFPEKNGPGRVGMQIVSSGPDQDQEQIKNGFIKMIHEAESFIYIQTPYFIPDDSFLTAIRIASLSGVDVRIMIPARPDHRTVYWATFAHLGDLLQSGVKVYLYGKGFLHAKTMVVDGKIATVGTANIDNRSFRLNFEVNAFLFDSETAGRLTALFEEDLKECVELTTGMYQDRPILHKARESVARLLSPIM</sequence>
<dbReference type="OrthoDB" id="9762009at2"/>
<dbReference type="RefSeq" id="WP_015254443.1">
    <property type="nucleotide sequence ID" value="NC_019897.1"/>
</dbReference>
<evidence type="ECO:0000256" key="10">
    <source>
        <dbReference type="ARBA" id="ARBA00023209"/>
    </source>
</evidence>
<dbReference type="PROSITE" id="PS50035">
    <property type="entry name" value="PLD"/>
    <property type="match status" value="2"/>
</dbReference>
<evidence type="ECO:0000256" key="8">
    <source>
        <dbReference type="ARBA" id="ARBA00023098"/>
    </source>
</evidence>
<evidence type="ECO:0000256" key="5">
    <source>
        <dbReference type="ARBA" id="ARBA00022692"/>
    </source>
</evidence>
<evidence type="ECO:0000256" key="11">
    <source>
        <dbReference type="ARBA" id="ARBA00023264"/>
    </source>
</evidence>
<feature type="active site" evidence="13">
    <location>
        <position position="402"/>
    </location>
</feature>
<dbReference type="AlphaFoldDB" id="L0EDC5"/>
<evidence type="ECO:0000313" key="16">
    <source>
        <dbReference type="EMBL" id="AGA57691.1"/>
    </source>
</evidence>
<dbReference type="InterPro" id="IPR022924">
    <property type="entry name" value="Cardiolipin_synthase"/>
</dbReference>
<keyword evidence="5 13" id="KW-0812">Transmembrane</keyword>
<dbReference type="FunFam" id="3.30.870.10:FF:000021">
    <property type="entry name" value="Cardiolipin synthase"/>
    <property type="match status" value="1"/>
</dbReference>
<reference evidence="17" key="1">
    <citation type="submission" date="2012-01" db="EMBL/GenBank/DDBJ databases">
        <title>Complete sequence of chromosome of Thermobacillus composti KWC4.</title>
        <authorList>
            <person name="Lucas S."/>
            <person name="Han J."/>
            <person name="Lapidus A."/>
            <person name="Cheng J.-F."/>
            <person name="Goodwin L."/>
            <person name="Pitluck S."/>
            <person name="Peters L."/>
            <person name="Ovchinnikova G."/>
            <person name="Teshima H."/>
            <person name="Detter J.C."/>
            <person name="Han C."/>
            <person name="Tapia R."/>
            <person name="Land M."/>
            <person name="Hauser L."/>
            <person name="Kyrpides N."/>
            <person name="Ivanova N."/>
            <person name="Pagani I."/>
            <person name="Anderson I."/>
            <person name="Woyke T."/>
        </authorList>
    </citation>
    <scope>NUCLEOTIDE SEQUENCE [LARGE SCALE GENOMIC DNA]</scope>
    <source>
        <strain evidence="17">DSM 18247 / JCM 13945 / KWC4</strain>
    </source>
</reference>
<feature type="transmembrane region" description="Helical" evidence="13">
    <location>
        <begin position="31"/>
        <end position="54"/>
    </location>
</feature>
<dbReference type="CDD" id="cd09110">
    <property type="entry name" value="PLDc_CLS_1"/>
    <property type="match status" value="1"/>
</dbReference>
<dbReference type="Pfam" id="PF13396">
    <property type="entry name" value="PLDc_N"/>
    <property type="match status" value="1"/>
</dbReference>
<feature type="active site" evidence="13">
    <location>
        <position position="224"/>
    </location>
</feature>
<protein>
    <recommendedName>
        <fullName evidence="13 14">Cardiolipin synthase</fullName>
        <shortName evidence="13">CL synthase</shortName>
        <ecNumber evidence="13 14">2.7.8.-</ecNumber>
    </recommendedName>
</protein>
<dbReference type="InterPro" id="IPR025202">
    <property type="entry name" value="PLD-like_dom"/>
</dbReference>
<comment type="function">
    <text evidence="12 13">Catalyzes the reversible phosphatidyl group transfer from one phosphatidylglycerol molecule to another to form cardiolipin (CL) (diphosphatidylglycerol) and glycerol.</text>
</comment>
<feature type="active site" evidence="13">
    <location>
        <position position="222"/>
    </location>
</feature>
<evidence type="ECO:0000256" key="4">
    <source>
        <dbReference type="ARBA" id="ARBA00022679"/>
    </source>
</evidence>
<dbReference type="InterPro" id="IPR001736">
    <property type="entry name" value="PLipase_D/transphosphatidylase"/>
</dbReference>
<evidence type="ECO:0000256" key="6">
    <source>
        <dbReference type="ARBA" id="ARBA00022737"/>
    </source>
</evidence>
<comment type="similarity">
    <text evidence="13">Belongs to the phospholipase D family. Cardiolipin synthase subfamily.</text>
</comment>
<dbReference type="EC" id="2.7.8.-" evidence="13 14"/>
<dbReference type="Proteomes" id="UP000010795">
    <property type="component" value="Chromosome"/>
</dbReference>
<keyword evidence="17" id="KW-1185">Reference proteome</keyword>
<dbReference type="GO" id="GO:0032049">
    <property type="term" value="P:cardiolipin biosynthetic process"/>
    <property type="evidence" value="ECO:0007669"/>
    <property type="project" value="UniProtKB-UniRule"/>
</dbReference>
<keyword evidence="6" id="KW-0677">Repeat</keyword>
<dbReference type="GO" id="GO:0005886">
    <property type="term" value="C:plasma membrane"/>
    <property type="evidence" value="ECO:0007669"/>
    <property type="project" value="UniProtKB-SubCell"/>
</dbReference>
<dbReference type="SUPFAM" id="SSF56024">
    <property type="entry name" value="Phospholipase D/nuclease"/>
    <property type="match status" value="2"/>
</dbReference>
<dbReference type="KEGG" id="tco:Theco_1553"/>
<accession>L0EDC5</accession>
<evidence type="ECO:0000256" key="7">
    <source>
        <dbReference type="ARBA" id="ARBA00022989"/>
    </source>
</evidence>
<evidence type="ECO:0000256" key="1">
    <source>
        <dbReference type="ARBA" id="ARBA00004651"/>
    </source>
</evidence>
<dbReference type="InterPro" id="IPR030874">
    <property type="entry name" value="Cardiolipin_synth_Firmi"/>
</dbReference>
<keyword evidence="3 13" id="KW-0444">Lipid biosynthesis</keyword>
<keyword evidence="10 13" id="KW-0594">Phospholipid biosynthesis</keyword>
<dbReference type="PANTHER" id="PTHR21248">
    <property type="entry name" value="CARDIOLIPIN SYNTHASE"/>
    <property type="match status" value="1"/>
</dbReference>
<evidence type="ECO:0000259" key="15">
    <source>
        <dbReference type="PROSITE" id="PS50035"/>
    </source>
</evidence>
<feature type="active site" evidence="13">
    <location>
        <position position="407"/>
    </location>
</feature>
<evidence type="ECO:0000256" key="12">
    <source>
        <dbReference type="ARBA" id="ARBA00057569"/>
    </source>
</evidence>
<feature type="domain" description="PLD phosphodiesterase" evidence="15">
    <location>
        <begin position="217"/>
        <end position="244"/>
    </location>
</feature>
<comment type="catalytic activity">
    <reaction evidence="13">
        <text>2 a 1,2-diacyl-sn-glycero-3-phospho-(1'-sn-glycerol) = a cardiolipin + glycerol</text>
        <dbReference type="Rhea" id="RHEA:31451"/>
        <dbReference type="ChEBI" id="CHEBI:17754"/>
        <dbReference type="ChEBI" id="CHEBI:62237"/>
        <dbReference type="ChEBI" id="CHEBI:64716"/>
    </reaction>
</comment>
<name>L0EDC5_THECK</name>
<proteinExistence type="inferred from homology"/>
<evidence type="ECO:0000256" key="14">
    <source>
        <dbReference type="NCBIfam" id="TIGR04265"/>
    </source>
</evidence>
<dbReference type="SMART" id="SM00155">
    <property type="entry name" value="PLDc"/>
    <property type="match status" value="2"/>
</dbReference>
<evidence type="ECO:0000256" key="13">
    <source>
        <dbReference type="HAMAP-Rule" id="MF_01916"/>
    </source>
</evidence>
<feature type="domain" description="PLD phosphodiesterase" evidence="15">
    <location>
        <begin position="395"/>
        <end position="422"/>
    </location>
</feature>
<keyword evidence="2 13" id="KW-1003">Cell membrane</keyword>
<evidence type="ECO:0000256" key="2">
    <source>
        <dbReference type="ARBA" id="ARBA00022475"/>
    </source>
</evidence>
<dbReference type="STRING" id="717605.Theco_1553"/>